<comment type="caution">
    <text evidence="3">The sequence shown here is derived from an EMBL/GenBank/DDBJ whole genome shotgun (WGS) entry which is preliminary data.</text>
</comment>
<evidence type="ECO:0000259" key="2">
    <source>
        <dbReference type="Pfam" id="PF22322"/>
    </source>
</evidence>
<dbReference type="EMBL" id="JBIRYL010000016">
    <property type="protein sequence ID" value="MFI2233754.1"/>
    <property type="molecule type" value="Genomic_DNA"/>
</dbReference>
<keyword evidence="4" id="KW-1185">Reference proteome</keyword>
<name>A0ABW7W4N6_9NOCA</name>
<protein>
    <submittedName>
        <fullName evidence="3">DUF6973 domain-containing protein</fullName>
    </submittedName>
</protein>
<evidence type="ECO:0000313" key="3">
    <source>
        <dbReference type="EMBL" id="MFI2233754.1"/>
    </source>
</evidence>
<dbReference type="InterPro" id="IPR054246">
    <property type="entry name" value="DUF6973"/>
</dbReference>
<gene>
    <name evidence="3" type="ORF">ACH49Z_28290</name>
</gene>
<evidence type="ECO:0000313" key="4">
    <source>
        <dbReference type="Proteomes" id="UP001611494"/>
    </source>
</evidence>
<accession>A0ABW7W4N6</accession>
<evidence type="ECO:0000256" key="1">
    <source>
        <dbReference type="SAM" id="MobiDB-lite"/>
    </source>
</evidence>
<sequence length="179" mass="19385">MVTHPTGREAMDLFNNEIGRRIGADNPDASPEELQQIIKSKIESGEVLVMAPKEGNSSSLGSGVRFQYALEDAVKGNQPTNLDRLAQTAGWTGEWDRVVDLFPGVTAEDLERITGITGMCWKSLPTKDSGSEQQYGYYIFLDGMLLCKRFRGPAISNTSSSAMQESSAATPNWPPPGAG</sequence>
<dbReference type="RefSeq" id="WP_397066121.1">
    <property type="nucleotide sequence ID" value="NZ_JBIRYL010000016.1"/>
</dbReference>
<dbReference type="Pfam" id="PF22322">
    <property type="entry name" value="DUF6973"/>
    <property type="match status" value="1"/>
</dbReference>
<feature type="region of interest" description="Disordered" evidence="1">
    <location>
        <begin position="157"/>
        <end position="179"/>
    </location>
</feature>
<feature type="domain" description="DUF6973" evidence="2">
    <location>
        <begin position="8"/>
        <end position="45"/>
    </location>
</feature>
<dbReference type="Proteomes" id="UP001611494">
    <property type="component" value="Unassembled WGS sequence"/>
</dbReference>
<reference evidence="3 4" key="1">
    <citation type="submission" date="2024-10" db="EMBL/GenBank/DDBJ databases">
        <title>The Natural Products Discovery Center: Release of the First 8490 Sequenced Strains for Exploring Actinobacteria Biosynthetic Diversity.</title>
        <authorList>
            <person name="Kalkreuter E."/>
            <person name="Kautsar S.A."/>
            <person name="Yang D."/>
            <person name="Bader C.D."/>
            <person name="Teijaro C.N."/>
            <person name="Fluegel L."/>
            <person name="Davis C.M."/>
            <person name="Simpson J.R."/>
            <person name="Lauterbach L."/>
            <person name="Steele A.D."/>
            <person name="Gui C."/>
            <person name="Meng S."/>
            <person name="Li G."/>
            <person name="Viehrig K."/>
            <person name="Ye F."/>
            <person name="Su P."/>
            <person name="Kiefer A.F."/>
            <person name="Nichols A."/>
            <person name="Cepeda A.J."/>
            <person name="Yan W."/>
            <person name="Fan B."/>
            <person name="Jiang Y."/>
            <person name="Adhikari A."/>
            <person name="Zheng C.-J."/>
            <person name="Schuster L."/>
            <person name="Cowan T.M."/>
            <person name="Smanski M.J."/>
            <person name="Chevrette M.G."/>
            <person name="De Carvalho L.P.S."/>
            <person name="Shen B."/>
        </authorList>
    </citation>
    <scope>NUCLEOTIDE SEQUENCE [LARGE SCALE GENOMIC DNA]</scope>
    <source>
        <strain evidence="3 4">NPDC019377</strain>
    </source>
</reference>
<organism evidence="3 4">
    <name type="scientific">Nocardia testacea</name>
    <dbReference type="NCBI Taxonomy" id="248551"/>
    <lineage>
        <taxon>Bacteria</taxon>
        <taxon>Bacillati</taxon>
        <taxon>Actinomycetota</taxon>
        <taxon>Actinomycetes</taxon>
        <taxon>Mycobacteriales</taxon>
        <taxon>Nocardiaceae</taxon>
        <taxon>Nocardia</taxon>
    </lineage>
</organism>
<proteinExistence type="predicted"/>
<feature type="compositionally biased region" description="Polar residues" evidence="1">
    <location>
        <begin position="157"/>
        <end position="170"/>
    </location>
</feature>